<dbReference type="InterPro" id="IPR003961">
    <property type="entry name" value="FN3_dom"/>
</dbReference>
<gene>
    <name evidence="2" type="primary">Nphs1</name>
    <name evidence="2" type="ORF">TODMEX_R10620</name>
</gene>
<dbReference type="PROSITE" id="PS50853">
    <property type="entry name" value="FN3"/>
    <property type="match status" value="1"/>
</dbReference>
<evidence type="ECO:0000313" key="2">
    <source>
        <dbReference type="EMBL" id="NWI68896.1"/>
    </source>
</evidence>
<reference evidence="2" key="1">
    <citation type="submission" date="2019-10" db="EMBL/GenBank/DDBJ databases">
        <title>Bird 10,000 Genomes (B10K) Project - Family phase.</title>
        <authorList>
            <person name="Zhang G."/>
        </authorList>
    </citation>
    <scope>NUCLEOTIDE SEQUENCE</scope>
    <source>
        <strain evidence="2">B10K-DU-002-69</strain>
        <tissue evidence="2">Muscle</tissue>
    </source>
</reference>
<dbReference type="EMBL" id="WEIS01073908">
    <property type="protein sequence ID" value="NWI68896.1"/>
    <property type="molecule type" value="Genomic_DNA"/>
</dbReference>
<proteinExistence type="predicted"/>
<dbReference type="AlphaFoldDB" id="A0A851DM77"/>
<evidence type="ECO:0000259" key="1">
    <source>
        <dbReference type="PROSITE" id="PS50853"/>
    </source>
</evidence>
<keyword evidence="3" id="KW-1185">Reference proteome</keyword>
<comment type="caution">
    <text evidence="2">The sequence shown here is derived from an EMBL/GenBank/DDBJ whole genome shotgun (WGS) entry which is preliminary data.</text>
</comment>
<dbReference type="SUPFAM" id="SSF49265">
    <property type="entry name" value="Fibronectin type III"/>
    <property type="match status" value="1"/>
</dbReference>
<dbReference type="InterPro" id="IPR013783">
    <property type="entry name" value="Ig-like_fold"/>
</dbReference>
<dbReference type="InterPro" id="IPR036116">
    <property type="entry name" value="FN3_sf"/>
</dbReference>
<dbReference type="Proteomes" id="UP000660247">
    <property type="component" value="Unassembled WGS sequence"/>
</dbReference>
<dbReference type="Pfam" id="PF00041">
    <property type="entry name" value="fn3"/>
    <property type="match status" value="1"/>
</dbReference>
<dbReference type="OrthoDB" id="10028801at2759"/>
<evidence type="ECO:0000313" key="3">
    <source>
        <dbReference type="Proteomes" id="UP000660247"/>
    </source>
</evidence>
<accession>A0A851DM77</accession>
<feature type="non-terminal residue" evidence="2">
    <location>
        <position position="131"/>
    </location>
</feature>
<dbReference type="SMART" id="SM00060">
    <property type="entry name" value="FN3"/>
    <property type="match status" value="1"/>
</dbReference>
<protein>
    <submittedName>
        <fullName evidence="2">NPHN protein</fullName>
    </submittedName>
</protein>
<dbReference type="Gene3D" id="2.60.40.10">
    <property type="entry name" value="Immunoglobulins"/>
    <property type="match status" value="1"/>
</dbReference>
<sequence length="131" mass="13663">WDQSEPDWERDGNGTLGTFVCVARNSLGTARRRLQLRLADRPDAPRELRVSGATPTSLSISWSPGFDGGLAQTFLVSARALGAPPSPVTLLAPGPALTLGGLLPATPYDVTVRARNARGDSAAVGIRGVTS</sequence>
<organism evidence="2 3">
    <name type="scientific">Todus mexicanus</name>
    <name type="common">Puerto Rican tody</name>
    <dbReference type="NCBI Taxonomy" id="135184"/>
    <lineage>
        <taxon>Eukaryota</taxon>
        <taxon>Metazoa</taxon>
        <taxon>Chordata</taxon>
        <taxon>Craniata</taxon>
        <taxon>Vertebrata</taxon>
        <taxon>Euteleostomi</taxon>
        <taxon>Archelosauria</taxon>
        <taxon>Archosauria</taxon>
        <taxon>Dinosauria</taxon>
        <taxon>Saurischia</taxon>
        <taxon>Theropoda</taxon>
        <taxon>Coelurosauria</taxon>
        <taxon>Aves</taxon>
        <taxon>Neognathae</taxon>
        <taxon>Neoaves</taxon>
        <taxon>Telluraves</taxon>
        <taxon>Coraciimorphae</taxon>
        <taxon>Coraciiformes</taxon>
        <taxon>Todidae</taxon>
        <taxon>Todus</taxon>
    </lineage>
</organism>
<feature type="non-terminal residue" evidence="2">
    <location>
        <position position="1"/>
    </location>
</feature>
<feature type="domain" description="Fibronectin type-III" evidence="1">
    <location>
        <begin position="44"/>
        <end position="131"/>
    </location>
</feature>
<name>A0A851DM77_TODME</name>
<dbReference type="CDD" id="cd00063">
    <property type="entry name" value="FN3"/>
    <property type="match status" value="1"/>
</dbReference>